<dbReference type="HOGENOM" id="CLU_109848_1_0_9"/>
<evidence type="ECO:0008006" key="3">
    <source>
        <dbReference type="Google" id="ProtNLM"/>
    </source>
</evidence>
<dbReference type="EMBL" id="ACWF01000065">
    <property type="protein sequence ID" value="EHL78555.1"/>
    <property type="molecule type" value="Genomic_DNA"/>
</dbReference>
<reference evidence="1 2" key="1">
    <citation type="submission" date="2011-09" db="EMBL/GenBank/DDBJ databases">
        <title>The Genome Sequence of Bacillus smithii 7_3_47FAA.</title>
        <authorList>
            <consortium name="The Broad Institute Genome Sequencing Platform"/>
            <person name="Earl A."/>
            <person name="Ward D."/>
            <person name="Feldgarden M."/>
            <person name="Gevers D."/>
            <person name="Daigneault M."/>
            <person name="Strauss J."/>
            <person name="Allen-Vercoe E."/>
            <person name="Young S.K."/>
            <person name="Zeng Q."/>
            <person name="Gargeya S."/>
            <person name="Fitzgerald M."/>
            <person name="Haas B."/>
            <person name="Abouelleil A."/>
            <person name="Alvarado L."/>
            <person name="Arachchi H.M."/>
            <person name="Berlin A."/>
            <person name="Brown A."/>
            <person name="Chapman S.B."/>
            <person name="Chen Z."/>
            <person name="Dunbar C."/>
            <person name="Freedman E."/>
            <person name="Gearin G."/>
            <person name="Goldberg J."/>
            <person name="Griggs A."/>
            <person name="Gujja S."/>
            <person name="Heiman D."/>
            <person name="Howarth C."/>
            <person name="Larson L."/>
            <person name="Lui A."/>
            <person name="MacDonald P.J.P."/>
            <person name="Montmayeur A."/>
            <person name="Murphy C."/>
            <person name="Neiman D."/>
            <person name="Pearson M."/>
            <person name="Priest M."/>
            <person name="Roberts A."/>
            <person name="Saif S."/>
            <person name="Shea T."/>
            <person name="Shenoy N."/>
            <person name="Sisk P."/>
            <person name="Stolte C."/>
            <person name="Sykes S."/>
            <person name="Wortman J."/>
            <person name="Nusbaum C."/>
            <person name="Birren B."/>
        </authorList>
    </citation>
    <scope>NUCLEOTIDE SEQUENCE [LARGE SCALE GENOMIC DNA]</scope>
    <source>
        <strain evidence="1 2">7_3_47FAA</strain>
    </source>
</reference>
<protein>
    <recommendedName>
        <fullName evidence="3">LysR substrate-binding domain-containing protein</fullName>
    </recommendedName>
</protein>
<organism evidence="1 2">
    <name type="scientific">Bacillus smithii 7_3_47FAA</name>
    <dbReference type="NCBI Taxonomy" id="665952"/>
    <lineage>
        <taxon>Bacteria</taxon>
        <taxon>Bacillati</taxon>
        <taxon>Bacillota</taxon>
        <taxon>Bacilli</taxon>
        <taxon>Bacillales</taxon>
        <taxon>Bacillaceae</taxon>
        <taxon>Bacillus</taxon>
    </lineage>
</organism>
<name>G9QJW6_9BACI</name>
<gene>
    <name evidence="1" type="ORF">HMPREF1015_01505</name>
</gene>
<keyword evidence="2" id="KW-1185">Reference proteome</keyword>
<dbReference type="Proteomes" id="UP000011747">
    <property type="component" value="Unassembled WGS sequence"/>
</dbReference>
<proteinExistence type="predicted"/>
<comment type="caution">
    <text evidence="1">The sequence shown here is derived from an EMBL/GenBank/DDBJ whole genome shotgun (WGS) entry which is preliminary data.</text>
</comment>
<dbReference type="PATRIC" id="fig|665952.3.peg.1289"/>
<evidence type="ECO:0000313" key="2">
    <source>
        <dbReference type="Proteomes" id="UP000011747"/>
    </source>
</evidence>
<accession>G9QJW6</accession>
<dbReference type="AlphaFoldDB" id="G9QJW6"/>
<evidence type="ECO:0000313" key="1">
    <source>
        <dbReference type="EMBL" id="EHL78555.1"/>
    </source>
</evidence>
<sequence length="165" mass="18756">MLSSLKNSHGKYSLFPTYEEAYENLVSGTSNILLVANAYKGIDKFYMSKDIQFLFPFVFETPLYGVAKRPCEELNRNRSLVIATHHAPSCLLPWFLADFDMKYEVLFVNSTSEAAIKLQKGEVDLCLTTVNAAQKYNVEFISPTRTILMLWSVFGKKSTIVSFKL</sequence>
<dbReference type="RefSeq" id="WP_003353595.1">
    <property type="nucleotide sequence ID" value="NZ_JH414748.1"/>
</dbReference>